<dbReference type="Proteomes" id="UP001234585">
    <property type="component" value="Chromosome"/>
</dbReference>
<name>A0AA50CL72_9HYPH</name>
<reference evidence="1 2" key="1">
    <citation type="submission" date="2023-08" db="EMBL/GenBank/DDBJ databases">
        <title>Pathogen: clinical or host-associated sample.</title>
        <authorList>
            <person name="Hergert J."/>
            <person name="Casey R."/>
            <person name="Wagner J."/>
            <person name="Young E.L."/>
            <person name="Oakeson K.F."/>
        </authorList>
    </citation>
    <scope>NUCLEOTIDE SEQUENCE [LARGE SCALE GENOMIC DNA]</scope>
    <source>
        <strain evidence="1 2">1760953</strain>
    </source>
</reference>
<accession>A0AA50CL72</accession>
<sequence>MKISAALVMIAVLASPPVVQAQVFENLPGVVPSDATDAYSSKGDMVCEQKVDVRRSGSRHWLPRDVYVCEKNGISSSSTVLPPSSIRALRGLGY</sequence>
<dbReference type="AlphaFoldDB" id="A0AA50CL72"/>
<evidence type="ECO:0000313" key="1">
    <source>
        <dbReference type="EMBL" id="WLR96519.1"/>
    </source>
</evidence>
<gene>
    <name evidence="1" type="ORF">Q9313_12455</name>
</gene>
<dbReference type="EMBL" id="CP132302">
    <property type="protein sequence ID" value="WLR96519.1"/>
    <property type="molecule type" value="Genomic_DNA"/>
</dbReference>
<evidence type="ECO:0000313" key="2">
    <source>
        <dbReference type="Proteomes" id="UP001234585"/>
    </source>
</evidence>
<keyword evidence="2" id="KW-1185">Reference proteome</keyword>
<dbReference type="RefSeq" id="WP_134649653.1">
    <property type="nucleotide sequence ID" value="NZ_CP132302.1"/>
</dbReference>
<proteinExistence type="predicted"/>
<organism evidence="1 2">
    <name type="scientific">Shinella sumterensis</name>
    <dbReference type="NCBI Taxonomy" id="1967501"/>
    <lineage>
        <taxon>Bacteria</taxon>
        <taxon>Pseudomonadati</taxon>
        <taxon>Pseudomonadota</taxon>
        <taxon>Alphaproteobacteria</taxon>
        <taxon>Hyphomicrobiales</taxon>
        <taxon>Rhizobiaceae</taxon>
        <taxon>Shinella</taxon>
    </lineage>
</organism>
<protein>
    <submittedName>
        <fullName evidence="1">Uncharacterized protein</fullName>
    </submittedName>
</protein>